<dbReference type="Proteomes" id="UP000199051">
    <property type="component" value="Unassembled WGS sequence"/>
</dbReference>
<feature type="compositionally biased region" description="Pro residues" evidence="10">
    <location>
        <begin position="157"/>
        <end position="167"/>
    </location>
</feature>
<evidence type="ECO:0000256" key="9">
    <source>
        <dbReference type="ARBA" id="ARBA00023277"/>
    </source>
</evidence>
<name>A0A1H9XS99_9PSEU</name>
<dbReference type="PRINTS" id="PR00473">
    <property type="entry name" value="GALCTOKINASE"/>
</dbReference>
<dbReference type="PIRSF" id="PIRSF000530">
    <property type="entry name" value="Galactokinase"/>
    <property type="match status" value="1"/>
</dbReference>
<evidence type="ECO:0000256" key="7">
    <source>
        <dbReference type="ARBA" id="ARBA00022842"/>
    </source>
</evidence>
<evidence type="ECO:0000256" key="5">
    <source>
        <dbReference type="ARBA" id="ARBA00022777"/>
    </source>
</evidence>
<keyword evidence="3" id="KW-0479">Metal-binding</keyword>
<keyword evidence="6" id="KW-0067">ATP-binding</keyword>
<dbReference type="Pfam" id="PF10509">
    <property type="entry name" value="GalKase_gal_bdg"/>
    <property type="match status" value="1"/>
</dbReference>
<dbReference type="InterPro" id="IPR006204">
    <property type="entry name" value="GHMP_kinase_N_dom"/>
</dbReference>
<feature type="domain" description="GHMP kinase N-terminal" evidence="11">
    <location>
        <begin position="97"/>
        <end position="146"/>
    </location>
</feature>
<keyword evidence="9" id="KW-0119">Carbohydrate metabolism</keyword>
<dbReference type="Pfam" id="PF00288">
    <property type="entry name" value="GHMP_kinases_N"/>
    <property type="match status" value="1"/>
</dbReference>
<gene>
    <name evidence="14" type="ORF">SAMN04487818_12035</name>
</gene>
<dbReference type="GO" id="GO:0006012">
    <property type="term" value="P:galactose metabolic process"/>
    <property type="evidence" value="ECO:0007669"/>
    <property type="project" value="UniProtKB-KW"/>
</dbReference>
<feature type="compositionally biased region" description="Low complexity" evidence="10">
    <location>
        <begin position="168"/>
        <end position="181"/>
    </location>
</feature>
<dbReference type="STRING" id="155974.SAMN04487818_12035"/>
<dbReference type="SUPFAM" id="SSF54211">
    <property type="entry name" value="Ribosomal protein S5 domain 2-like"/>
    <property type="match status" value="2"/>
</dbReference>
<dbReference type="InterPro" id="IPR006206">
    <property type="entry name" value="Mevalonate/galactokinase"/>
</dbReference>
<dbReference type="GO" id="GO:0005829">
    <property type="term" value="C:cytosol"/>
    <property type="evidence" value="ECO:0007669"/>
    <property type="project" value="TreeGrafter"/>
</dbReference>
<comment type="similarity">
    <text evidence="1">Belongs to the GHMP kinase family. GalK subfamily.</text>
</comment>
<dbReference type="InterPro" id="IPR019539">
    <property type="entry name" value="GalKase_N"/>
</dbReference>
<keyword evidence="7" id="KW-0460">Magnesium</keyword>
<keyword evidence="8" id="KW-0299">Galactose metabolism</keyword>
<dbReference type="InterPro" id="IPR014721">
    <property type="entry name" value="Ribsml_uS5_D2-typ_fold_subgr"/>
</dbReference>
<dbReference type="FunFam" id="3.30.70.890:FF:000001">
    <property type="entry name" value="Galactokinase"/>
    <property type="match status" value="1"/>
</dbReference>
<evidence type="ECO:0000313" key="15">
    <source>
        <dbReference type="Proteomes" id="UP000199051"/>
    </source>
</evidence>
<organism evidence="14 15">
    <name type="scientific">Actinokineospora terrae</name>
    <dbReference type="NCBI Taxonomy" id="155974"/>
    <lineage>
        <taxon>Bacteria</taxon>
        <taxon>Bacillati</taxon>
        <taxon>Actinomycetota</taxon>
        <taxon>Actinomycetes</taxon>
        <taxon>Pseudonocardiales</taxon>
        <taxon>Pseudonocardiaceae</taxon>
        <taxon>Actinokineospora</taxon>
    </lineage>
</organism>
<feature type="compositionally biased region" description="Gly residues" evidence="10">
    <location>
        <begin position="207"/>
        <end position="249"/>
    </location>
</feature>
<dbReference type="InterPro" id="IPR020568">
    <property type="entry name" value="Ribosomal_Su5_D2-typ_SF"/>
</dbReference>
<evidence type="ECO:0000256" key="1">
    <source>
        <dbReference type="ARBA" id="ARBA00006566"/>
    </source>
</evidence>
<dbReference type="InterPro" id="IPR036554">
    <property type="entry name" value="GHMP_kinase_C_sf"/>
</dbReference>
<dbReference type="EMBL" id="FOGI01000020">
    <property type="protein sequence ID" value="SES48573.1"/>
    <property type="molecule type" value="Genomic_DNA"/>
</dbReference>
<accession>A0A1H9XS99</accession>
<dbReference type="SUPFAM" id="SSF55060">
    <property type="entry name" value="GHMP Kinase, C-terminal domain"/>
    <property type="match status" value="1"/>
</dbReference>
<evidence type="ECO:0000256" key="2">
    <source>
        <dbReference type="ARBA" id="ARBA00022679"/>
    </source>
</evidence>
<evidence type="ECO:0000259" key="11">
    <source>
        <dbReference type="Pfam" id="PF00288"/>
    </source>
</evidence>
<dbReference type="PANTHER" id="PTHR10457:SF7">
    <property type="entry name" value="GALACTOKINASE-RELATED"/>
    <property type="match status" value="1"/>
</dbReference>
<keyword evidence="15" id="KW-1185">Reference proteome</keyword>
<sequence>MTPADRAAERFREVHGHVPVGVWSAPGRVNLIGEHTDYNDGFVLPFALPHRVAVAASPRTDGRIAAITVGDDGIPQRAEPVPVAALTPGRVTGWSAYVYGVAWSLRDAGFPVSANLLITGDIPTGAGLSSSHALQCAVALALLGLSDITPIPDPLPTASPLPLPAPALSPHGTPLASTAPGTGTGAPPSPPAPSPPSTATTTTPGGTTPGGTTPGGTTPGGTTPGGTTPGGTTPGGTTPGGTTPGGTTPGGAALAAAAAGGGGVTARFGGGGEGGGGRPSLEQVARWVQRSENDFVGAPTGLLDQTASLRCVAGHALFLDVRSGAAEHIPFDAPVLVIDTRVRHSLADSAYGDRRQGCERAAALLGVGSLREVGTGVDLGGLPEDLRPLVRHVVTENERVLATVAALRAGTDIGPLLAASHASLRDDYRVSCRELDIAVEAAVGAGALGARMTGGGFGGSAIAVVPPAVDDAVRDAVRAAFADRSLTAPRLFAAAPSPGAGRDR</sequence>
<keyword evidence="4" id="KW-0547">Nucleotide-binding</keyword>
<keyword evidence="5 14" id="KW-0418">Kinase</keyword>
<dbReference type="GO" id="GO:0004335">
    <property type="term" value="F:galactokinase activity"/>
    <property type="evidence" value="ECO:0007669"/>
    <property type="project" value="InterPro"/>
</dbReference>
<dbReference type="Pfam" id="PF08544">
    <property type="entry name" value="GHMP_kinases_C"/>
    <property type="match status" value="1"/>
</dbReference>
<protein>
    <submittedName>
        <fullName evidence="14">GHMP kinases N terminal domain-containing protein</fullName>
    </submittedName>
</protein>
<proteinExistence type="inferred from homology"/>
<dbReference type="GO" id="GO:0005524">
    <property type="term" value="F:ATP binding"/>
    <property type="evidence" value="ECO:0007669"/>
    <property type="project" value="UniProtKB-KW"/>
</dbReference>
<dbReference type="InterPro" id="IPR013750">
    <property type="entry name" value="GHMP_kinase_C_dom"/>
</dbReference>
<dbReference type="GO" id="GO:0046872">
    <property type="term" value="F:metal ion binding"/>
    <property type="evidence" value="ECO:0007669"/>
    <property type="project" value="UniProtKB-KW"/>
</dbReference>
<dbReference type="InterPro" id="IPR019741">
    <property type="entry name" value="Galactokinase_CS"/>
</dbReference>
<dbReference type="PANTHER" id="PTHR10457">
    <property type="entry name" value="MEVALONATE KINASE/GALACTOKINASE"/>
    <property type="match status" value="1"/>
</dbReference>
<feature type="domain" description="GHMP kinase C-terminal" evidence="12">
    <location>
        <begin position="409"/>
        <end position="482"/>
    </location>
</feature>
<feature type="domain" description="Galactokinase N-terminal" evidence="13">
    <location>
        <begin position="9"/>
        <end position="58"/>
    </location>
</feature>
<dbReference type="AlphaFoldDB" id="A0A1H9XS99"/>
<dbReference type="PRINTS" id="PR00959">
    <property type="entry name" value="MEVGALKINASE"/>
</dbReference>
<dbReference type="PROSITE" id="PS00106">
    <property type="entry name" value="GALACTOKINASE"/>
    <property type="match status" value="1"/>
</dbReference>
<evidence type="ECO:0000256" key="4">
    <source>
        <dbReference type="ARBA" id="ARBA00022741"/>
    </source>
</evidence>
<evidence type="ECO:0000256" key="6">
    <source>
        <dbReference type="ARBA" id="ARBA00022840"/>
    </source>
</evidence>
<dbReference type="InterPro" id="IPR000705">
    <property type="entry name" value="Galactokinase"/>
</dbReference>
<dbReference type="Gene3D" id="3.30.70.890">
    <property type="entry name" value="GHMP kinase, C-terminal domain"/>
    <property type="match status" value="1"/>
</dbReference>
<feature type="compositionally biased region" description="Pro residues" evidence="10">
    <location>
        <begin position="187"/>
        <end position="196"/>
    </location>
</feature>
<dbReference type="Gene3D" id="3.30.230.10">
    <property type="match status" value="2"/>
</dbReference>
<feature type="region of interest" description="Disordered" evidence="10">
    <location>
        <begin position="157"/>
        <end position="255"/>
    </location>
</feature>
<reference evidence="15" key="1">
    <citation type="submission" date="2016-10" db="EMBL/GenBank/DDBJ databases">
        <authorList>
            <person name="Varghese N."/>
            <person name="Submissions S."/>
        </authorList>
    </citation>
    <scope>NUCLEOTIDE SEQUENCE [LARGE SCALE GENOMIC DNA]</scope>
    <source>
        <strain evidence="15">DSM 44260</strain>
    </source>
</reference>
<evidence type="ECO:0000259" key="13">
    <source>
        <dbReference type="Pfam" id="PF10509"/>
    </source>
</evidence>
<evidence type="ECO:0000259" key="12">
    <source>
        <dbReference type="Pfam" id="PF08544"/>
    </source>
</evidence>
<evidence type="ECO:0000256" key="8">
    <source>
        <dbReference type="ARBA" id="ARBA00023144"/>
    </source>
</evidence>
<evidence type="ECO:0000256" key="10">
    <source>
        <dbReference type="SAM" id="MobiDB-lite"/>
    </source>
</evidence>
<evidence type="ECO:0000256" key="3">
    <source>
        <dbReference type="ARBA" id="ARBA00022723"/>
    </source>
</evidence>
<keyword evidence="2" id="KW-0808">Transferase</keyword>
<feature type="compositionally biased region" description="Low complexity" evidence="10">
    <location>
        <begin position="197"/>
        <end position="206"/>
    </location>
</feature>
<evidence type="ECO:0000313" key="14">
    <source>
        <dbReference type="EMBL" id="SES48573.1"/>
    </source>
</evidence>